<name>A0ABX7NNC3_9BACT</name>
<dbReference type="Pfam" id="PF22685">
    <property type="entry name" value="Gal80p_C-like"/>
    <property type="match status" value="1"/>
</dbReference>
<feature type="domain" description="Gfo/Idh/MocA-like oxidoreductase N-terminal" evidence="2">
    <location>
        <begin position="4"/>
        <end position="127"/>
    </location>
</feature>
<keyword evidence="1" id="KW-0560">Oxidoreductase</keyword>
<dbReference type="Pfam" id="PF01408">
    <property type="entry name" value="GFO_IDH_MocA"/>
    <property type="match status" value="1"/>
</dbReference>
<protein>
    <submittedName>
        <fullName evidence="4">Gfo/Idh/MocA family oxidoreductase</fullName>
    </submittedName>
</protein>
<evidence type="ECO:0000259" key="3">
    <source>
        <dbReference type="Pfam" id="PF22685"/>
    </source>
</evidence>
<gene>
    <name evidence="4" type="ORF">JY651_26460</name>
</gene>
<dbReference type="InterPro" id="IPR055080">
    <property type="entry name" value="Gal80p-like_C"/>
</dbReference>
<proteinExistence type="predicted"/>
<dbReference type="Proteomes" id="UP000662747">
    <property type="component" value="Chromosome"/>
</dbReference>
<dbReference type="PANTHER" id="PTHR43818:SF11">
    <property type="entry name" value="BCDNA.GH03377"/>
    <property type="match status" value="1"/>
</dbReference>
<evidence type="ECO:0000313" key="5">
    <source>
        <dbReference type="Proteomes" id="UP000662747"/>
    </source>
</evidence>
<dbReference type="InterPro" id="IPR050463">
    <property type="entry name" value="Gfo/Idh/MocA_oxidrdct_glycsds"/>
</dbReference>
<evidence type="ECO:0000259" key="2">
    <source>
        <dbReference type="Pfam" id="PF01408"/>
    </source>
</evidence>
<dbReference type="PANTHER" id="PTHR43818">
    <property type="entry name" value="BCDNA.GH03377"/>
    <property type="match status" value="1"/>
</dbReference>
<reference evidence="4 5" key="1">
    <citation type="submission" date="2021-02" db="EMBL/GenBank/DDBJ databases">
        <title>De Novo genome assembly of isolated myxobacteria.</title>
        <authorList>
            <person name="Stevens D.C."/>
        </authorList>
    </citation>
    <scope>NUCLEOTIDE SEQUENCE [LARGE SCALE GENOMIC DNA]</scope>
    <source>
        <strain evidence="5">SCPEA02</strain>
    </source>
</reference>
<dbReference type="InterPro" id="IPR000683">
    <property type="entry name" value="Gfo/Idh/MocA-like_OxRdtase_N"/>
</dbReference>
<dbReference type="Gene3D" id="3.40.50.720">
    <property type="entry name" value="NAD(P)-binding Rossmann-like Domain"/>
    <property type="match status" value="1"/>
</dbReference>
<dbReference type="EMBL" id="CP071090">
    <property type="protein sequence ID" value="QSQ18901.1"/>
    <property type="molecule type" value="Genomic_DNA"/>
</dbReference>
<feature type="domain" description="Gal80p-like C-terminal" evidence="3">
    <location>
        <begin position="134"/>
        <end position="273"/>
    </location>
</feature>
<dbReference type="RefSeq" id="WP_206720489.1">
    <property type="nucleotide sequence ID" value="NZ_CP071090.1"/>
</dbReference>
<dbReference type="SUPFAM" id="SSF55347">
    <property type="entry name" value="Glyceraldehyde-3-phosphate dehydrogenase-like, C-terminal domain"/>
    <property type="match status" value="1"/>
</dbReference>
<evidence type="ECO:0000313" key="4">
    <source>
        <dbReference type="EMBL" id="QSQ18901.1"/>
    </source>
</evidence>
<dbReference type="SUPFAM" id="SSF51735">
    <property type="entry name" value="NAD(P)-binding Rossmann-fold domains"/>
    <property type="match status" value="1"/>
</dbReference>
<sequence>MRRIRVGIIGASAGGGWGTLAHLPALKALPQQYEVTAVSTTRQESADATARRFEVPHAFSRAEALVSHPDVDLVVVSVKAPEHERLVRLATDAGKHVLCEWPLGTTTAQAAGLLKGAEAAGVRHVVGLQRRLAPGVRYVKDLIADGYVGRLRSVTLYGAIPMMGERRPAGHVYTADAANGANTLTIFTAHYLDTLRAMVGGFRDVSAVVARQFEHTTVIETGERLPVTSPDQVLIHGTLTSGAVASVHIESGKRSGGDIRLTFTGTEGDLVLDAGLAVSGTRGEGSALEPLPTPEKYLWLPRTGLGPEALDIGHLYVALARDWAEGTRLAPTFHDALALHRLLDTLVESSTTGRRLHWEG</sequence>
<accession>A0ABX7NNC3</accession>
<dbReference type="InterPro" id="IPR036291">
    <property type="entry name" value="NAD(P)-bd_dom_sf"/>
</dbReference>
<organism evidence="4 5">
    <name type="scientific">Pyxidicoccus parkwayensis</name>
    <dbReference type="NCBI Taxonomy" id="2813578"/>
    <lineage>
        <taxon>Bacteria</taxon>
        <taxon>Pseudomonadati</taxon>
        <taxon>Myxococcota</taxon>
        <taxon>Myxococcia</taxon>
        <taxon>Myxococcales</taxon>
        <taxon>Cystobacterineae</taxon>
        <taxon>Myxococcaceae</taxon>
        <taxon>Pyxidicoccus</taxon>
    </lineage>
</organism>
<dbReference type="Gene3D" id="3.30.360.10">
    <property type="entry name" value="Dihydrodipicolinate Reductase, domain 2"/>
    <property type="match status" value="1"/>
</dbReference>
<evidence type="ECO:0000256" key="1">
    <source>
        <dbReference type="ARBA" id="ARBA00023002"/>
    </source>
</evidence>
<keyword evidence="5" id="KW-1185">Reference proteome</keyword>